<proteinExistence type="predicted"/>
<dbReference type="Pfam" id="PF04860">
    <property type="entry name" value="Phage_portal"/>
    <property type="match status" value="1"/>
</dbReference>
<dbReference type="AlphaFoldDB" id="A0AAP1QWL3"/>
<accession>A0AAP1QWL3</accession>
<gene>
    <name evidence="1" type="ORF">IHV20_07650</name>
</gene>
<dbReference type="InterPro" id="IPR006427">
    <property type="entry name" value="Portal_HK97"/>
</dbReference>
<sequence length="423" mass="47362">MSKNRNKAKGRQKDDLKKLKVRGTGPIQDRTGTTLIDRPRSAVRTAKPVTFDSAMTLSAVFACVKILVESVATLPLQMFKLNADGSRTIVKDHPVIQLLSNKPNRYQTAVEFREQFMLNLVAGNAVCKRDYIGKKLVSLQVINSGSVDLKIKDNGDPVYECQINGRKVELTEKQIWHVKMFGTGLWGMSPIAYGAASIGVGLSASDKTTRLMSNGAKPTGALKTKRILKDAQRDTLRKELDILVNGDDGDIAVLEDDMQFEQISLTPADLELIEIRKLSVEDACRFFGVPPILVYMSDGSTTWGSGIEQIIDGFYKFGLRPYLERIEESIRIHLLERHEWDEYEFEFKTKDLLRASYLQRIAANKDRIISGQSSINEIRREEGDLPDPNGDFLLVPVNMTTAERMKKGNFKVNENGKTTASAE</sequence>
<dbReference type="InterPro" id="IPR006944">
    <property type="entry name" value="Phage/GTA_portal"/>
</dbReference>
<protein>
    <submittedName>
        <fullName evidence="1">Phage portal protein</fullName>
    </submittedName>
</protein>
<comment type="caution">
    <text evidence="1">The sequence shown here is derived from an EMBL/GenBank/DDBJ whole genome shotgun (WGS) entry which is preliminary data.</text>
</comment>
<evidence type="ECO:0000313" key="2">
    <source>
        <dbReference type="Proteomes" id="UP000655940"/>
    </source>
</evidence>
<reference evidence="1" key="1">
    <citation type="submission" date="2020-09" db="EMBL/GenBank/DDBJ databases">
        <title>Distribution of Beta-Lactamase Producing Gram-Negative Bacterial Isolates in Isabela River of Santo Domingo, Dominican Republic.</title>
        <authorList>
            <person name="Calderon V."/>
            <person name="Bonnelly R."/>
            <person name="Del Rosario C."/>
            <person name="Duarte A."/>
            <person name="Barauna R."/>
            <person name="Juca Ramos R.T."/>
            <person name="Perdomo O.P."/>
            <person name="Rodriguez De Francisco L.E."/>
            <person name="Franco De Los Santos E.F."/>
        </authorList>
    </citation>
    <scope>NUCLEOTIDE SEQUENCE</scope>
    <source>
        <strain evidence="1">INTEC_BI15</strain>
    </source>
</reference>
<dbReference type="EMBL" id="JACZEI010000004">
    <property type="protein sequence ID" value="MBE0330026.1"/>
    <property type="molecule type" value="Genomic_DNA"/>
</dbReference>
<organism evidence="1 2">
    <name type="scientific">Acinetobacter baumannii</name>
    <dbReference type="NCBI Taxonomy" id="470"/>
    <lineage>
        <taxon>Bacteria</taxon>
        <taxon>Pseudomonadati</taxon>
        <taxon>Pseudomonadota</taxon>
        <taxon>Gammaproteobacteria</taxon>
        <taxon>Moraxellales</taxon>
        <taxon>Moraxellaceae</taxon>
        <taxon>Acinetobacter</taxon>
        <taxon>Acinetobacter calcoaceticus/baumannii complex</taxon>
    </lineage>
</organism>
<name>A0AAP1QWL3_ACIBA</name>
<dbReference type="RefSeq" id="WP_000042184.1">
    <property type="nucleotide sequence ID" value="NZ_JAAGWT010000007.1"/>
</dbReference>
<dbReference type="NCBIfam" id="TIGR01537">
    <property type="entry name" value="portal_HK97"/>
    <property type="match status" value="1"/>
</dbReference>
<evidence type="ECO:0000313" key="1">
    <source>
        <dbReference type="EMBL" id="MBE0330026.1"/>
    </source>
</evidence>
<dbReference type="Proteomes" id="UP000655940">
    <property type="component" value="Unassembled WGS sequence"/>
</dbReference>